<evidence type="ECO:0000256" key="1">
    <source>
        <dbReference type="SAM" id="MobiDB-lite"/>
    </source>
</evidence>
<accession>A0A2J6PUD3</accession>
<name>A0A2J6PUD3_9HELO</name>
<proteinExistence type="predicted"/>
<sequence>MSQQSMSTPSTQGTGCGKINPDPLVFLQTILVSMTNRPEVDWNTIARKVGYNTGETPKARFRQMKRKFNDMQSDDQLSPSVVSPSTPRINAKVKRSGRSARGSSPPKVIKEEPIASTAKSTEYKKPAQLRRTAKKIKVEAQEDSSGGTDGSFAEVDDSVSE</sequence>
<dbReference type="EMBL" id="KZ613498">
    <property type="protein sequence ID" value="PMD17648.1"/>
    <property type="molecule type" value="Genomic_DNA"/>
</dbReference>
<dbReference type="Proteomes" id="UP000235672">
    <property type="component" value="Unassembled WGS sequence"/>
</dbReference>
<evidence type="ECO:0000313" key="2">
    <source>
        <dbReference type="EMBL" id="PMD17648.1"/>
    </source>
</evidence>
<feature type="region of interest" description="Disordered" evidence="1">
    <location>
        <begin position="68"/>
        <end position="161"/>
    </location>
</feature>
<keyword evidence="3" id="KW-1185">Reference proteome</keyword>
<evidence type="ECO:0008006" key="4">
    <source>
        <dbReference type="Google" id="ProtNLM"/>
    </source>
</evidence>
<reference evidence="2 3" key="1">
    <citation type="submission" date="2016-05" db="EMBL/GenBank/DDBJ databases">
        <title>A degradative enzymes factory behind the ericoid mycorrhizal symbiosis.</title>
        <authorList>
            <consortium name="DOE Joint Genome Institute"/>
            <person name="Martino E."/>
            <person name="Morin E."/>
            <person name="Grelet G."/>
            <person name="Kuo A."/>
            <person name="Kohler A."/>
            <person name="Daghino S."/>
            <person name="Barry K."/>
            <person name="Choi C."/>
            <person name="Cichocki N."/>
            <person name="Clum A."/>
            <person name="Copeland A."/>
            <person name="Hainaut M."/>
            <person name="Haridas S."/>
            <person name="Labutti K."/>
            <person name="Lindquist E."/>
            <person name="Lipzen A."/>
            <person name="Khouja H.-R."/>
            <person name="Murat C."/>
            <person name="Ohm R."/>
            <person name="Olson A."/>
            <person name="Spatafora J."/>
            <person name="Veneault-Fourrey C."/>
            <person name="Henrissat B."/>
            <person name="Grigoriev I."/>
            <person name="Martin F."/>
            <person name="Perotto S."/>
        </authorList>
    </citation>
    <scope>NUCLEOTIDE SEQUENCE [LARGE SCALE GENOMIC DNA]</scope>
    <source>
        <strain evidence="2 3">UAMH 7357</strain>
    </source>
</reference>
<organism evidence="2 3">
    <name type="scientific">Hyaloscypha hepaticicola</name>
    <dbReference type="NCBI Taxonomy" id="2082293"/>
    <lineage>
        <taxon>Eukaryota</taxon>
        <taxon>Fungi</taxon>
        <taxon>Dikarya</taxon>
        <taxon>Ascomycota</taxon>
        <taxon>Pezizomycotina</taxon>
        <taxon>Leotiomycetes</taxon>
        <taxon>Helotiales</taxon>
        <taxon>Hyaloscyphaceae</taxon>
        <taxon>Hyaloscypha</taxon>
    </lineage>
</organism>
<dbReference type="OrthoDB" id="5403747at2759"/>
<dbReference type="AlphaFoldDB" id="A0A2J6PUD3"/>
<protein>
    <recommendedName>
        <fullName evidence="4">Myb-like domain-containing protein</fullName>
    </recommendedName>
</protein>
<feature type="compositionally biased region" description="Polar residues" evidence="1">
    <location>
        <begin position="70"/>
        <end position="88"/>
    </location>
</feature>
<gene>
    <name evidence="2" type="ORF">NA56DRAFT_707384</name>
</gene>
<evidence type="ECO:0000313" key="3">
    <source>
        <dbReference type="Proteomes" id="UP000235672"/>
    </source>
</evidence>